<evidence type="ECO:0000256" key="1">
    <source>
        <dbReference type="ARBA" id="ARBA00022814"/>
    </source>
</evidence>
<dbReference type="SUPFAM" id="SSF82679">
    <property type="entry name" value="N-utilization substance G protein NusG, N-terminal domain"/>
    <property type="match status" value="1"/>
</dbReference>
<accession>A0A2N4U935</accession>
<keyword evidence="3" id="KW-0804">Transcription</keyword>
<evidence type="ECO:0000256" key="4">
    <source>
        <dbReference type="SAM" id="MobiDB-lite"/>
    </source>
</evidence>
<comment type="caution">
    <text evidence="6">The sequence shown here is derived from an EMBL/GenBank/DDBJ whole genome shotgun (WGS) entry which is preliminary data.</text>
</comment>
<dbReference type="AlphaFoldDB" id="A0A2N4U935"/>
<dbReference type="GO" id="GO:0006354">
    <property type="term" value="P:DNA-templated transcription elongation"/>
    <property type="evidence" value="ECO:0007669"/>
    <property type="project" value="InterPro"/>
</dbReference>
<evidence type="ECO:0000256" key="3">
    <source>
        <dbReference type="ARBA" id="ARBA00023163"/>
    </source>
</evidence>
<dbReference type="RefSeq" id="WP_102072013.1">
    <property type="nucleotide sequence ID" value="NZ_PDNW01000001.1"/>
</dbReference>
<evidence type="ECO:0000259" key="5">
    <source>
        <dbReference type="SMART" id="SM00738"/>
    </source>
</evidence>
<proteinExistence type="predicted"/>
<evidence type="ECO:0000313" key="6">
    <source>
        <dbReference type="EMBL" id="PLC51523.1"/>
    </source>
</evidence>
<dbReference type="EMBL" id="PDNW01000001">
    <property type="protein sequence ID" value="PLC51523.1"/>
    <property type="molecule type" value="Genomic_DNA"/>
</dbReference>
<dbReference type="Pfam" id="PF02357">
    <property type="entry name" value="NusG"/>
    <property type="match status" value="1"/>
</dbReference>
<dbReference type="SMART" id="SM00738">
    <property type="entry name" value="NGN"/>
    <property type="match status" value="1"/>
</dbReference>
<dbReference type="OrthoDB" id="9790639at2"/>
<dbReference type="GO" id="GO:0031564">
    <property type="term" value="P:transcription antitermination"/>
    <property type="evidence" value="ECO:0007669"/>
    <property type="project" value="UniProtKB-KW"/>
</dbReference>
<dbReference type="InterPro" id="IPR006645">
    <property type="entry name" value="NGN-like_dom"/>
</dbReference>
<dbReference type="GO" id="GO:0005829">
    <property type="term" value="C:cytosol"/>
    <property type="evidence" value="ECO:0007669"/>
    <property type="project" value="TreeGrafter"/>
</dbReference>
<dbReference type="PANTHER" id="PTHR30265">
    <property type="entry name" value="RHO-INTERACTING TRANSCRIPTION TERMINATION FACTOR NUSG"/>
    <property type="match status" value="1"/>
</dbReference>
<protein>
    <submittedName>
        <fullName evidence="6">Transcriptional activator RfaH</fullName>
    </submittedName>
</protein>
<keyword evidence="1" id="KW-0889">Transcription antitermination</keyword>
<dbReference type="Gene3D" id="3.30.70.940">
    <property type="entry name" value="NusG, N-terminal domain"/>
    <property type="match status" value="1"/>
</dbReference>
<feature type="domain" description="NusG-like N-terminal" evidence="5">
    <location>
        <begin position="28"/>
        <end position="147"/>
    </location>
</feature>
<keyword evidence="2" id="KW-0805">Transcription regulation</keyword>
<organism evidence="6 7">
    <name type="scientific">Pollutimonas subterranea</name>
    <dbReference type="NCBI Taxonomy" id="2045210"/>
    <lineage>
        <taxon>Bacteria</taxon>
        <taxon>Pseudomonadati</taxon>
        <taxon>Pseudomonadota</taxon>
        <taxon>Betaproteobacteria</taxon>
        <taxon>Burkholderiales</taxon>
        <taxon>Alcaligenaceae</taxon>
        <taxon>Pollutimonas</taxon>
    </lineage>
</organism>
<sequence length="212" mass="23691">MLCKQDRHPTDDFPQATVARATPLQDQSASWYVVYTKPRQESVAELNLQRQDFETYLPLFKVIKKQALRSGSDQNAKQEAPRCPPEPAGSSIAYEPMFPRYLFFKPANQKQSIAAARSSRGVHGLVTFGTELAVVPPNVVQTIRELEAQRNDADIASISPFQPGRRVRLRDTALEGIEGVVHAVGAKRVVLLMHILGRHKTLKVTHSQLELV</sequence>
<dbReference type="PANTHER" id="PTHR30265:SF7">
    <property type="entry name" value="TRANSCRIPTION ANTITERMINATION PROTEIN RFAH"/>
    <property type="match status" value="1"/>
</dbReference>
<reference evidence="6 7" key="1">
    <citation type="submission" date="2017-10" db="EMBL/GenBank/DDBJ databases">
        <title>Two draft genome sequences of Pusillimonas sp. strains isolated from a nitrate- and radionuclide-contaminated groundwater in Russia.</title>
        <authorList>
            <person name="Grouzdev D.S."/>
            <person name="Tourova T.P."/>
            <person name="Goeva M.A."/>
            <person name="Babich T.L."/>
            <person name="Sokolova D.S."/>
            <person name="Abdullin R."/>
            <person name="Poltaraus A.B."/>
            <person name="Toshchakov S.V."/>
            <person name="Nazina T.N."/>
        </authorList>
    </citation>
    <scope>NUCLEOTIDE SEQUENCE [LARGE SCALE GENOMIC DNA]</scope>
    <source>
        <strain evidence="6 7">JR1/69-3-13</strain>
    </source>
</reference>
<gene>
    <name evidence="6" type="ORF">CR159_00325</name>
</gene>
<feature type="region of interest" description="Disordered" evidence="4">
    <location>
        <begin position="70"/>
        <end position="89"/>
    </location>
</feature>
<dbReference type="InterPro" id="IPR043425">
    <property type="entry name" value="NusG-like"/>
</dbReference>
<keyword evidence="7" id="KW-1185">Reference proteome</keyword>
<evidence type="ECO:0000256" key="2">
    <source>
        <dbReference type="ARBA" id="ARBA00023015"/>
    </source>
</evidence>
<dbReference type="Proteomes" id="UP000234190">
    <property type="component" value="Unassembled WGS sequence"/>
</dbReference>
<evidence type="ECO:0000313" key="7">
    <source>
        <dbReference type="Proteomes" id="UP000234190"/>
    </source>
</evidence>
<dbReference type="InterPro" id="IPR036735">
    <property type="entry name" value="NGN_dom_sf"/>
</dbReference>
<name>A0A2N4U935_9BURK</name>